<reference evidence="2" key="1">
    <citation type="submission" date="2019-06" db="EMBL/GenBank/DDBJ databases">
        <authorList>
            <person name="Zheng W."/>
        </authorList>
    </citation>
    <scope>NUCLEOTIDE SEQUENCE</scope>
    <source>
        <strain evidence="2">QDHG01</strain>
    </source>
</reference>
<dbReference type="Proteomes" id="UP000785679">
    <property type="component" value="Unassembled WGS sequence"/>
</dbReference>
<evidence type="ECO:0000256" key="1">
    <source>
        <dbReference type="SAM" id="Phobius"/>
    </source>
</evidence>
<dbReference type="AlphaFoldDB" id="A0A8J8P0M0"/>
<dbReference type="EMBL" id="RRYP01002161">
    <property type="protein sequence ID" value="TNV85088.1"/>
    <property type="molecule type" value="Genomic_DNA"/>
</dbReference>
<evidence type="ECO:0000313" key="2">
    <source>
        <dbReference type="EMBL" id="TNV85088.1"/>
    </source>
</evidence>
<accession>A0A8J8P0M0</accession>
<protein>
    <submittedName>
        <fullName evidence="2">Uncharacterized protein</fullName>
    </submittedName>
</protein>
<feature type="transmembrane region" description="Helical" evidence="1">
    <location>
        <begin position="98"/>
        <end position="126"/>
    </location>
</feature>
<name>A0A8J8P0M0_HALGN</name>
<organism evidence="2 3">
    <name type="scientific">Halteria grandinella</name>
    <dbReference type="NCBI Taxonomy" id="5974"/>
    <lineage>
        <taxon>Eukaryota</taxon>
        <taxon>Sar</taxon>
        <taxon>Alveolata</taxon>
        <taxon>Ciliophora</taxon>
        <taxon>Intramacronucleata</taxon>
        <taxon>Spirotrichea</taxon>
        <taxon>Stichotrichia</taxon>
        <taxon>Sporadotrichida</taxon>
        <taxon>Halteriidae</taxon>
        <taxon>Halteria</taxon>
    </lineage>
</organism>
<proteinExistence type="predicted"/>
<feature type="transmembrane region" description="Helical" evidence="1">
    <location>
        <begin position="53"/>
        <end position="73"/>
    </location>
</feature>
<feature type="transmembrane region" description="Helical" evidence="1">
    <location>
        <begin position="146"/>
        <end position="170"/>
    </location>
</feature>
<keyword evidence="1" id="KW-0472">Membrane</keyword>
<keyword evidence="1" id="KW-1133">Transmembrane helix</keyword>
<evidence type="ECO:0000313" key="3">
    <source>
        <dbReference type="Proteomes" id="UP000785679"/>
    </source>
</evidence>
<keyword evidence="1" id="KW-0812">Transmembrane</keyword>
<keyword evidence="3" id="KW-1185">Reference proteome</keyword>
<feature type="transmembrane region" description="Helical" evidence="1">
    <location>
        <begin position="25"/>
        <end position="47"/>
    </location>
</feature>
<gene>
    <name evidence="2" type="ORF">FGO68_gene11437</name>
</gene>
<sequence>MYRVRIWLIAESPERLQEETKKMRVLSWILLPIIIVNQVCGLVINLSVNSPELKIACSTIFILALCPMLYIFCREVRFFTNRWLQQNRGKRLTMGQDLAVTWLNVWLILMVVRLLISIVLLIFGYIRLSNSVVIETDSFKKAEAFFTVTFLYLDQPLIVGCSLTILTVYYKLGKKKYSAQIIREDTETRNIKGLMLQQSDVHLHSTLVKQDSFQANTLPNHKPVNYIETTQRPLSPQETDGGYLKTRGGELYDQQGFGAFASFILSEIRLDESSEPSNFKVSQF</sequence>
<comment type="caution">
    <text evidence="2">The sequence shown here is derived from an EMBL/GenBank/DDBJ whole genome shotgun (WGS) entry which is preliminary data.</text>
</comment>